<comment type="caution">
    <text evidence="1">The sequence shown here is derived from an EMBL/GenBank/DDBJ whole genome shotgun (WGS) entry which is preliminary data.</text>
</comment>
<organism evidence="1 2">
    <name type="scientific">Anaeromyces robustus</name>
    <dbReference type="NCBI Taxonomy" id="1754192"/>
    <lineage>
        <taxon>Eukaryota</taxon>
        <taxon>Fungi</taxon>
        <taxon>Fungi incertae sedis</taxon>
        <taxon>Chytridiomycota</taxon>
        <taxon>Chytridiomycota incertae sedis</taxon>
        <taxon>Neocallimastigomycetes</taxon>
        <taxon>Neocallimastigales</taxon>
        <taxon>Neocallimastigaceae</taxon>
        <taxon>Anaeromyces</taxon>
    </lineage>
</organism>
<keyword evidence="2" id="KW-1185">Reference proteome</keyword>
<evidence type="ECO:0000313" key="2">
    <source>
        <dbReference type="Proteomes" id="UP000193944"/>
    </source>
</evidence>
<dbReference type="AlphaFoldDB" id="A0A1Y1WUV4"/>
<accession>A0A1Y1WUV4</accession>
<reference evidence="1 2" key="1">
    <citation type="submission" date="2016-08" db="EMBL/GenBank/DDBJ databases">
        <title>A Parts List for Fungal Cellulosomes Revealed by Comparative Genomics.</title>
        <authorList>
            <consortium name="DOE Joint Genome Institute"/>
            <person name="Haitjema C.H."/>
            <person name="Gilmore S.P."/>
            <person name="Henske J.K."/>
            <person name="Solomon K.V."/>
            <person name="De Groot R."/>
            <person name="Kuo A."/>
            <person name="Mondo S.J."/>
            <person name="Salamov A.A."/>
            <person name="Labutti K."/>
            <person name="Zhao Z."/>
            <person name="Chiniquy J."/>
            <person name="Barry K."/>
            <person name="Brewer H.M."/>
            <person name="Purvine S.O."/>
            <person name="Wright A.T."/>
            <person name="Boxma B."/>
            <person name="Van Alen T."/>
            <person name="Hackstein J.H."/>
            <person name="Baker S.E."/>
            <person name="Grigoriev I.V."/>
            <person name="O'Malley M.A."/>
        </authorList>
    </citation>
    <scope>NUCLEOTIDE SEQUENCE [LARGE SCALE GENOMIC DNA]</scope>
    <source>
        <strain evidence="1 2">S4</strain>
    </source>
</reference>
<protein>
    <submittedName>
        <fullName evidence="1">Uncharacterized protein</fullName>
    </submittedName>
</protein>
<reference evidence="1 2" key="2">
    <citation type="submission" date="2016-08" db="EMBL/GenBank/DDBJ databases">
        <title>Pervasive Adenine N6-methylation of Active Genes in Fungi.</title>
        <authorList>
            <consortium name="DOE Joint Genome Institute"/>
            <person name="Mondo S.J."/>
            <person name="Dannebaum R.O."/>
            <person name="Kuo R.C."/>
            <person name="Labutti K."/>
            <person name="Haridas S."/>
            <person name="Kuo A."/>
            <person name="Salamov A."/>
            <person name="Ahrendt S.R."/>
            <person name="Lipzen A."/>
            <person name="Sullivan W."/>
            <person name="Andreopoulos W.B."/>
            <person name="Clum A."/>
            <person name="Lindquist E."/>
            <person name="Daum C."/>
            <person name="Ramamoorthy G.K."/>
            <person name="Gryganskyi A."/>
            <person name="Culley D."/>
            <person name="Magnuson J.K."/>
            <person name="James T.Y."/>
            <person name="O'Malley M.A."/>
            <person name="Stajich J.E."/>
            <person name="Spatafora J.W."/>
            <person name="Visel A."/>
            <person name="Grigoriev I.V."/>
        </authorList>
    </citation>
    <scope>NUCLEOTIDE SEQUENCE [LARGE SCALE GENOMIC DNA]</scope>
    <source>
        <strain evidence="1 2">S4</strain>
    </source>
</reference>
<evidence type="ECO:0000313" key="1">
    <source>
        <dbReference type="EMBL" id="ORX77331.1"/>
    </source>
</evidence>
<dbReference type="Proteomes" id="UP000193944">
    <property type="component" value="Unassembled WGS sequence"/>
</dbReference>
<sequence length="73" mass="8611">MPVIWVAHHFNHYDNSEVPEQRIFILTHIKKIIYLLTSSHLLSFYQNNIYYCDLKKSSLGYESNIAIISKVVI</sequence>
<gene>
    <name evidence="1" type="ORF">BCR32DRAFT_283288</name>
</gene>
<dbReference type="EMBL" id="MCFG01000253">
    <property type="protein sequence ID" value="ORX77331.1"/>
    <property type="molecule type" value="Genomic_DNA"/>
</dbReference>
<proteinExistence type="predicted"/>
<name>A0A1Y1WUV4_9FUNG</name>